<dbReference type="InterPro" id="IPR011029">
    <property type="entry name" value="DEATH-like_dom_sf"/>
</dbReference>
<sequence>MASKVQLKLAFYLSIMEKEELKEFLLQLPEKEISGHPPMETTVQPEKADAMEVASRLVSQYGEQRAWELTLHTWEMMGLRRLSAQVQKEANFMSDQSTSVLCSPTAPSLESPSRPTPTKVLKLCNPETLILFQDPEKETLQHLPEPTRHLHEEDSAHVYQALPNSSDHELPSQDSPNAPISTAVLGAWAPTCKPSPVSIKQKAPATWLRDEISGSLCAEIQEEYKRGERSCPTQSWKNENLLQKFTQLLLLHVSHPQHHEGFISGSWHHRKREELGFFIEIGELFGPSLDTQKEFHTIILHGHAGIGMSTLARQVKQSWEEDQLYSDRFQHVLYFNCRELNRFKTMSLSELISKDSAAPDILTEQMLSQSGQMLFILDGLDELKCIMDDEGSHLSVHWRQQQPVHKLLRSLLEKIILSEASLLITIQTSSLQKLIPSLKQPHLVEVLGFSETRRKDYFYQYFTEENQARRALSVVESNPALWALCLMPWVSWLACTCLKQQMRRGQELSLTCQTTTALCLQFLSRNLSDKSFRDQLRGLCSLATHSIWSGETEFTPLELMQYRLDDPVISSLLKMGILQKHPTSLLYNFTHLCFQEFFAAMSCALKYTETSDIVNPFNHVKFLLERDWRDDVFGAPTTHFLFGLLSEHGMRELESIFRCRLSRKSKWKLSQCIQKKFQEEQYSQQPYSLQLFHCLYEIQEQDFLIEVMTHYQGTRMYLQTDFELLIFTFCIKLCHRVKRLQLNEGGQHRQGWTPPDVVLFTCFLLTDACWKVLFSTSGIIGSLEELDLSGNFLSESAVQSLCEALGSSLCHLQTLRLENCGLTSSCCQDLASALSSSPSLTELDLCQNDLGDLGVKLLCEVLRHPSCQLRLLRLDQAQLSEEVMEMLRALQKEKTQLNISDSWNPHMTVPTEGPGRRDKACDNASSFKQERPVSEGSSPQVAQVELVCLSSSPTPVGDLHVMPVGNEDDFWGPTGPVATKLVDKEKSLYRVHFPDAGSYHWPSTGLHFVLRRPVTIEIEFCDWKQFLDRIVPQQSWMVAGPLFDIRTDPGAVEAVYLPHFVSQQGEPVDISQFHVAHFKEEGMVLEQPARVEPCYTVLENPSFSPIGVLLKILSVALSFIPINSIVLLYHHIHLEEITFHLYLIPSDCSIRKAIDDEEKKFQFVRLHKPPPLTPLYMGSRYTVSGSQKMEIIPQELELCYRSCGEAQLFSEIYVGHSESGIRLHITNKKDSTVVWEALVKPGDLTPAGTEASPVPTGAPALLHFVDQCQEQLVARVTSVDPVLDKLLGSVIDDEQYETVRAEATKPSQMRRLFRFSRSWDWACKDLLYQALKETHPHLIKDLWEKGRGGGELKALDRLGS</sequence>
<dbReference type="RefSeq" id="XP_060060182.1">
    <property type="nucleotide sequence ID" value="XM_060204199.1"/>
</dbReference>
<accession>A0ABM3YGI7</accession>
<dbReference type="GeneID" id="103113577"/>
<keyword evidence="4" id="KW-0963">Cytoplasm</keyword>
<evidence type="ECO:0000256" key="10">
    <source>
        <dbReference type="ARBA" id="ARBA00022840"/>
    </source>
</evidence>
<dbReference type="Gene3D" id="3.40.50.300">
    <property type="entry name" value="P-loop containing nucleotide triphosphate hydrolases"/>
    <property type="match status" value="1"/>
</dbReference>
<evidence type="ECO:0000256" key="4">
    <source>
        <dbReference type="ARBA" id="ARBA00022490"/>
    </source>
</evidence>
<dbReference type="SMART" id="SM00368">
    <property type="entry name" value="LRR_RI"/>
    <property type="match status" value="3"/>
</dbReference>
<dbReference type="InterPro" id="IPR032675">
    <property type="entry name" value="LRR_dom_sf"/>
</dbReference>
<organism evidence="20 22">
    <name type="scientific">Erinaceus europaeus</name>
    <name type="common">Western European hedgehog</name>
    <dbReference type="NCBI Taxonomy" id="9365"/>
    <lineage>
        <taxon>Eukaryota</taxon>
        <taxon>Metazoa</taxon>
        <taxon>Chordata</taxon>
        <taxon>Craniata</taxon>
        <taxon>Vertebrata</taxon>
        <taxon>Euteleostomi</taxon>
        <taxon>Mammalia</taxon>
        <taxon>Eutheria</taxon>
        <taxon>Laurasiatheria</taxon>
        <taxon>Eulipotyphla</taxon>
        <taxon>Erinaceidae</taxon>
        <taxon>Erinaceinae</taxon>
        <taxon>Erinaceus</taxon>
    </lineage>
</organism>
<dbReference type="InterPro" id="IPR041075">
    <property type="entry name" value="NOD1/2_WH"/>
</dbReference>
<evidence type="ECO:0000256" key="14">
    <source>
        <dbReference type="ARBA" id="ARBA00023242"/>
    </source>
</evidence>
<dbReference type="CDD" id="cd08320">
    <property type="entry name" value="Pyrin_NALPs"/>
    <property type="match status" value="1"/>
</dbReference>
<dbReference type="Pfam" id="PF17776">
    <property type="entry name" value="NLRC4_HD2"/>
    <property type="match status" value="1"/>
</dbReference>
<dbReference type="PROSITE" id="PS50209">
    <property type="entry name" value="CARD"/>
    <property type="match status" value="1"/>
</dbReference>
<dbReference type="InterPro" id="IPR051249">
    <property type="entry name" value="NLRP_Inflammasome"/>
</dbReference>
<evidence type="ECO:0000256" key="3">
    <source>
        <dbReference type="ARBA" id="ARBA00008665"/>
    </source>
</evidence>
<dbReference type="PANTHER" id="PTHR46985:SF3">
    <property type="entry name" value="NACHT, LRR AND PYD DOMAINS-CONTAINING PROTEIN 1"/>
    <property type="match status" value="1"/>
</dbReference>
<comment type="subcellular location">
    <subcellularLocation>
        <location evidence="1">Inflammasome</location>
    </subcellularLocation>
    <subcellularLocation>
        <location evidence="2">Nucleus</location>
    </subcellularLocation>
</comment>
<dbReference type="PROSITE" id="PS50824">
    <property type="entry name" value="DAPIN"/>
    <property type="match status" value="1"/>
</dbReference>
<keyword evidence="9" id="KW-0378">Hydrolase</keyword>
<evidence type="ECO:0000256" key="8">
    <source>
        <dbReference type="ARBA" id="ARBA00022741"/>
    </source>
</evidence>
<dbReference type="Pfam" id="PF23679">
    <property type="entry name" value="UPA-FIIND"/>
    <property type="match status" value="1"/>
</dbReference>
<dbReference type="Pfam" id="PF17779">
    <property type="entry name" value="WHD_NOD2"/>
    <property type="match status" value="1"/>
</dbReference>
<dbReference type="SUPFAM" id="SSF52540">
    <property type="entry name" value="P-loop containing nucleoside triphosphate hydrolases"/>
    <property type="match status" value="1"/>
</dbReference>
<dbReference type="Gene3D" id="1.10.533.10">
    <property type="entry name" value="Death Domain, Fas"/>
    <property type="match status" value="2"/>
</dbReference>
<comment type="similarity">
    <text evidence="3">Belongs to the NLRP family.</text>
</comment>
<evidence type="ECO:0000313" key="22">
    <source>
        <dbReference type="RefSeq" id="XP_060060183.1"/>
    </source>
</evidence>
<keyword evidence="8" id="KW-0547">Nucleotide-binding</keyword>
<dbReference type="Pfam" id="PF00619">
    <property type="entry name" value="CARD"/>
    <property type="match status" value="1"/>
</dbReference>
<keyword evidence="10" id="KW-0067">ATP-binding</keyword>
<keyword evidence="11" id="KW-0391">Immunity</keyword>
<feature type="domain" description="NACHT" evidence="18">
    <location>
        <begin position="296"/>
        <end position="605"/>
    </location>
</feature>
<dbReference type="Pfam" id="PF05729">
    <property type="entry name" value="NACHT"/>
    <property type="match status" value="1"/>
</dbReference>
<dbReference type="InterPro" id="IPR007111">
    <property type="entry name" value="NACHT_NTPase"/>
</dbReference>
<dbReference type="PROSITE" id="PS51830">
    <property type="entry name" value="FIIND"/>
    <property type="match status" value="1"/>
</dbReference>
<evidence type="ECO:0000256" key="13">
    <source>
        <dbReference type="ARBA" id="ARBA00023233"/>
    </source>
</evidence>
<dbReference type="RefSeq" id="XP_060060183.1">
    <property type="nucleotide sequence ID" value="XM_060204200.1"/>
</dbReference>
<dbReference type="InterPro" id="IPR025307">
    <property type="entry name" value="FIIND_dom"/>
</dbReference>
<protein>
    <submittedName>
        <fullName evidence="21 22">NACHT, LRR and PYD domains-containing protein 1 isoform X1</fullName>
    </submittedName>
</protein>
<evidence type="ECO:0000256" key="7">
    <source>
        <dbReference type="ARBA" id="ARBA00022737"/>
    </source>
</evidence>
<dbReference type="SUPFAM" id="SSF47986">
    <property type="entry name" value="DEATH domain"/>
    <property type="match status" value="2"/>
</dbReference>
<dbReference type="InterPro" id="IPR041267">
    <property type="entry name" value="NLRP_HD2"/>
</dbReference>
<gene>
    <name evidence="21 22" type="primary">NLRP1</name>
</gene>
<evidence type="ECO:0000259" key="17">
    <source>
        <dbReference type="PROSITE" id="PS50824"/>
    </source>
</evidence>
<reference evidence="21 22" key="1">
    <citation type="submission" date="2025-05" db="UniProtKB">
        <authorList>
            <consortium name="RefSeq"/>
        </authorList>
    </citation>
    <scope>IDENTIFICATION</scope>
</reference>
<feature type="region of interest" description="Disordered" evidence="15">
    <location>
        <begin position="98"/>
        <end position="117"/>
    </location>
</feature>
<dbReference type="InterPro" id="IPR004020">
    <property type="entry name" value="DAPIN"/>
</dbReference>
<proteinExistence type="inferred from homology"/>
<feature type="domain" description="FIIND" evidence="19">
    <location>
        <begin position="970"/>
        <end position="1253"/>
    </location>
</feature>
<evidence type="ECO:0000256" key="11">
    <source>
        <dbReference type="ARBA" id="ARBA00022859"/>
    </source>
</evidence>
<keyword evidence="14" id="KW-0539">Nucleus</keyword>
<evidence type="ECO:0000259" key="18">
    <source>
        <dbReference type="PROSITE" id="PS50837"/>
    </source>
</evidence>
<evidence type="ECO:0000256" key="9">
    <source>
        <dbReference type="ARBA" id="ARBA00022801"/>
    </source>
</evidence>
<evidence type="ECO:0000256" key="12">
    <source>
        <dbReference type="ARBA" id="ARBA00023198"/>
    </source>
</evidence>
<evidence type="ECO:0000256" key="1">
    <source>
        <dbReference type="ARBA" id="ARBA00004110"/>
    </source>
</evidence>
<feature type="compositionally biased region" description="Polar residues" evidence="15">
    <location>
        <begin position="98"/>
        <end position="113"/>
    </location>
</feature>
<keyword evidence="5" id="KW-0399">Innate immunity</keyword>
<dbReference type="SMART" id="SM01289">
    <property type="entry name" value="PYRIN"/>
    <property type="match status" value="1"/>
</dbReference>
<dbReference type="Pfam" id="PF02758">
    <property type="entry name" value="PYRIN"/>
    <property type="match status" value="1"/>
</dbReference>
<name>A0ABM3YGI7_ERIEU</name>
<evidence type="ECO:0000256" key="15">
    <source>
        <dbReference type="SAM" id="MobiDB-lite"/>
    </source>
</evidence>
<dbReference type="SUPFAM" id="SSF52047">
    <property type="entry name" value="RNI-like"/>
    <property type="match status" value="1"/>
</dbReference>
<keyword evidence="12" id="KW-0395">Inflammatory response</keyword>
<keyword evidence="20" id="KW-1185">Reference proteome</keyword>
<evidence type="ECO:0000256" key="6">
    <source>
        <dbReference type="ARBA" id="ARBA00022614"/>
    </source>
</evidence>
<dbReference type="CDD" id="cd08330">
    <property type="entry name" value="CARD_ASC_NALP1"/>
    <property type="match status" value="1"/>
</dbReference>
<keyword evidence="6" id="KW-0433">Leucine-rich repeat</keyword>
<evidence type="ECO:0000256" key="2">
    <source>
        <dbReference type="ARBA" id="ARBA00004123"/>
    </source>
</evidence>
<evidence type="ECO:0000313" key="21">
    <source>
        <dbReference type="RefSeq" id="XP_060060182.1"/>
    </source>
</evidence>
<dbReference type="PANTHER" id="PTHR46985">
    <property type="entry name" value="NACHT, LRR AND PYD DOMAINS-CONTAINING PROTEIN 1"/>
    <property type="match status" value="1"/>
</dbReference>
<dbReference type="InterPro" id="IPR033516">
    <property type="entry name" value="CARD8/ASC/NALP1_CARD"/>
</dbReference>
<evidence type="ECO:0000259" key="16">
    <source>
        <dbReference type="PROSITE" id="PS50209"/>
    </source>
</evidence>
<feature type="domain" description="CARD" evidence="16">
    <location>
        <begin position="1263"/>
        <end position="1346"/>
    </location>
</feature>
<dbReference type="PROSITE" id="PS50837">
    <property type="entry name" value="NACHT"/>
    <property type="match status" value="1"/>
</dbReference>
<feature type="domain" description="Pyrin" evidence="17">
    <location>
        <begin position="1"/>
        <end position="92"/>
    </location>
</feature>
<dbReference type="InterPro" id="IPR027417">
    <property type="entry name" value="P-loop_NTPase"/>
</dbReference>
<keyword evidence="13" id="KW-1271">Inflammasome</keyword>
<evidence type="ECO:0000259" key="19">
    <source>
        <dbReference type="PROSITE" id="PS51830"/>
    </source>
</evidence>
<keyword evidence="7" id="KW-0677">Repeat</keyword>
<evidence type="ECO:0000313" key="20">
    <source>
        <dbReference type="Proteomes" id="UP001652624"/>
    </source>
</evidence>
<evidence type="ECO:0000256" key="5">
    <source>
        <dbReference type="ARBA" id="ARBA00022588"/>
    </source>
</evidence>
<dbReference type="InterPro" id="IPR001315">
    <property type="entry name" value="CARD"/>
</dbReference>
<dbReference type="Gene3D" id="3.80.10.10">
    <property type="entry name" value="Ribonuclease Inhibitor"/>
    <property type="match status" value="1"/>
</dbReference>
<dbReference type="Pfam" id="PF13553">
    <property type="entry name" value="FIIND"/>
    <property type="match status" value="1"/>
</dbReference>
<dbReference type="Proteomes" id="UP001652624">
    <property type="component" value="Chromosome 12"/>
</dbReference>
<feature type="region of interest" description="Disordered" evidence="15">
    <location>
        <begin position="901"/>
        <end position="939"/>
    </location>
</feature>